<proteinExistence type="predicted"/>
<evidence type="ECO:0000259" key="2">
    <source>
        <dbReference type="SMART" id="SM00717"/>
    </source>
</evidence>
<dbReference type="AlphaFoldDB" id="A0A8K0GDA5"/>
<feature type="region of interest" description="Disordered" evidence="1">
    <location>
        <begin position="66"/>
        <end position="106"/>
    </location>
</feature>
<feature type="compositionally biased region" description="Polar residues" evidence="1">
    <location>
        <begin position="82"/>
        <end position="99"/>
    </location>
</feature>
<dbReference type="InterPro" id="IPR001005">
    <property type="entry name" value="SANT/Myb"/>
</dbReference>
<name>A0A8K0GDA5_IGNLU</name>
<protein>
    <recommendedName>
        <fullName evidence="2">Myb-like domain-containing protein</fullName>
    </recommendedName>
</protein>
<dbReference type="EMBL" id="VTPC01005986">
    <property type="protein sequence ID" value="KAF2895379.1"/>
    <property type="molecule type" value="Genomic_DNA"/>
</dbReference>
<evidence type="ECO:0000313" key="4">
    <source>
        <dbReference type="Proteomes" id="UP000801492"/>
    </source>
</evidence>
<dbReference type="Gene3D" id="1.10.10.60">
    <property type="entry name" value="Homeodomain-like"/>
    <property type="match status" value="1"/>
</dbReference>
<comment type="caution">
    <text evidence="3">The sequence shown here is derived from an EMBL/GenBank/DDBJ whole genome shotgun (WGS) entry which is preliminary data.</text>
</comment>
<evidence type="ECO:0000256" key="1">
    <source>
        <dbReference type="SAM" id="MobiDB-lite"/>
    </source>
</evidence>
<dbReference type="SMART" id="SM00717">
    <property type="entry name" value="SANT"/>
    <property type="match status" value="1"/>
</dbReference>
<keyword evidence="4" id="KW-1185">Reference proteome</keyword>
<gene>
    <name evidence="3" type="ORF">ILUMI_10795</name>
</gene>
<dbReference type="CDD" id="cd00167">
    <property type="entry name" value="SANT"/>
    <property type="match status" value="1"/>
</dbReference>
<feature type="domain" description="Myb-like" evidence="2">
    <location>
        <begin position="9"/>
        <end position="70"/>
    </location>
</feature>
<reference evidence="3" key="1">
    <citation type="submission" date="2019-08" db="EMBL/GenBank/DDBJ databases">
        <title>The genome of the North American firefly Photinus pyralis.</title>
        <authorList>
            <consortium name="Photinus pyralis genome working group"/>
            <person name="Fallon T.R."/>
            <person name="Sander Lower S.E."/>
            <person name="Weng J.-K."/>
        </authorList>
    </citation>
    <scope>NUCLEOTIDE SEQUENCE</scope>
    <source>
        <strain evidence="3">TRF0915ILg1</strain>
        <tissue evidence="3">Whole body</tissue>
    </source>
</reference>
<accession>A0A8K0GDA5</accession>
<dbReference type="Proteomes" id="UP000801492">
    <property type="component" value="Unassembled WGS sequence"/>
</dbReference>
<sequence length="139" mass="15958">MSNNAVGYGSKRWTQRETNIFLNLVSHFSDIEEPNATPEARRNAWETIGKIMNPKTVLECKSQLERLKNDNGRQAGKPPSRRNLQVASTSSDHTNTPRNDGTEDSMERVLQRIEIYAEELSQDKQIIFKQIVFQLLNLL</sequence>
<evidence type="ECO:0000313" key="3">
    <source>
        <dbReference type="EMBL" id="KAF2895379.1"/>
    </source>
</evidence>
<organism evidence="3 4">
    <name type="scientific">Ignelater luminosus</name>
    <name type="common">Cucubano</name>
    <name type="synonym">Pyrophorus luminosus</name>
    <dbReference type="NCBI Taxonomy" id="2038154"/>
    <lineage>
        <taxon>Eukaryota</taxon>
        <taxon>Metazoa</taxon>
        <taxon>Ecdysozoa</taxon>
        <taxon>Arthropoda</taxon>
        <taxon>Hexapoda</taxon>
        <taxon>Insecta</taxon>
        <taxon>Pterygota</taxon>
        <taxon>Neoptera</taxon>
        <taxon>Endopterygota</taxon>
        <taxon>Coleoptera</taxon>
        <taxon>Polyphaga</taxon>
        <taxon>Elateriformia</taxon>
        <taxon>Elateroidea</taxon>
        <taxon>Elateridae</taxon>
        <taxon>Agrypninae</taxon>
        <taxon>Pyrophorini</taxon>
        <taxon>Ignelater</taxon>
    </lineage>
</organism>